<dbReference type="EMBL" id="CP017634">
    <property type="protein sequence ID" value="ATW25474.1"/>
    <property type="molecule type" value="Genomic_DNA"/>
</dbReference>
<dbReference type="GO" id="GO:0000155">
    <property type="term" value="F:phosphorelay sensor kinase activity"/>
    <property type="evidence" value="ECO:0007669"/>
    <property type="project" value="InterPro"/>
</dbReference>
<dbReference type="Pfam" id="PF14689">
    <property type="entry name" value="SPOB_a"/>
    <property type="match status" value="1"/>
</dbReference>
<evidence type="ECO:0000256" key="1">
    <source>
        <dbReference type="ARBA" id="ARBA00022553"/>
    </source>
</evidence>
<evidence type="ECO:0000256" key="3">
    <source>
        <dbReference type="ARBA" id="ARBA00022777"/>
    </source>
</evidence>
<gene>
    <name evidence="5" type="ORF">DCMF_12425</name>
</gene>
<dbReference type="InterPro" id="IPR016120">
    <property type="entry name" value="Sig_transdc_His_kin_SpoOB"/>
</dbReference>
<dbReference type="Gene3D" id="1.10.287.130">
    <property type="match status" value="1"/>
</dbReference>
<sequence length="176" mass="20344">MAGLFREQRHDFLNHFQVILGYLQLNHKDRAISYIHQITADMEALSSVTRLDKPALVMILLMAVQKSKSLEVNLRFQTEPENLSCQIFSDPLVDFFELVLNTSIDCISRSAQGERWIKVTLKESARELRWEISFSPQMPPDRILQKLREGQTAPFDQVCPRIERSEAGTMLIFSFS</sequence>
<accession>A0A3G1KST5</accession>
<reference evidence="5 6" key="1">
    <citation type="submission" date="2016-10" db="EMBL/GenBank/DDBJ databases">
        <title>Complete Genome Sequence of Peptococcaceae strain DCMF.</title>
        <authorList>
            <person name="Edwards R.J."/>
            <person name="Holland S.I."/>
            <person name="Deshpande N.P."/>
            <person name="Wong Y.K."/>
            <person name="Ertan H."/>
            <person name="Manefield M."/>
            <person name="Russell T.L."/>
            <person name="Lee M.J."/>
        </authorList>
    </citation>
    <scope>NUCLEOTIDE SEQUENCE [LARGE SCALE GENOMIC DNA]</scope>
    <source>
        <strain evidence="5 6">DCMF</strain>
    </source>
</reference>
<name>A0A3G1KST5_FORW1</name>
<dbReference type="RefSeq" id="WP_148134729.1">
    <property type="nucleotide sequence ID" value="NZ_CP017634.1"/>
</dbReference>
<dbReference type="KEGG" id="fwa:DCMF_12425"/>
<keyword evidence="2" id="KW-0808">Transferase</keyword>
<feature type="domain" description="SpoOB alpha-helical" evidence="4">
    <location>
        <begin position="4"/>
        <end position="50"/>
    </location>
</feature>
<dbReference type="OrthoDB" id="1634477at2"/>
<evidence type="ECO:0000256" key="2">
    <source>
        <dbReference type="ARBA" id="ARBA00022679"/>
    </source>
</evidence>
<evidence type="ECO:0000259" key="4">
    <source>
        <dbReference type="Pfam" id="PF14689"/>
    </source>
</evidence>
<organism evidence="5 6">
    <name type="scientific">Formimonas warabiya</name>
    <dbReference type="NCBI Taxonomy" id="1761012"/>
    <lineage>
        <taxon>Bacteria</taxon>
        <taxon>Bacillati</taxon>
        <taxon>Bacillota</taxon>
        <taxon>Clostridia</taxon>
        <taxon>Eubacteriales</taxon>
        <taxon>Peptococcaceae</taxon>
        <taxon>Candidatus Formimonas</taxon>
    </lineage>
</organism>
<dbReference type="InterPro" id="IPR039506">
    <property type="entry name" value="SPOB_a"/>
</dbReference>
<dbReference type="SUPFAM" id="SSF55890">
    <property type="entry name" value="Sporulation response regulatory protein Spo0B"/>
    <property type="match status" value="1"/>
</dbReference>
<keyword evidence="1" id="KW-0597">Phosphoprotein</keyword>
<evidence type="ECO:0000313" key="6">
    <source>
        <dbReference type="Proteomes" id="UP000323521"/>
    </source>
</evidence>
<proteinExistence type="predicted"/>
<dbReference type="AlphaFoldDB" id="A0A3G1KST5"/>
<keyword evidence="3" id="KW-0418">Kinase</keyword>
<evidence type="ECO:0000313" key="5">
    <source>
        <dbReference type="EMBL" id="ATW25474.1"/>
    </source>
</evidence>
<dbReference type="Proteomes" id="UP000323521">
    <property type="component" value="Chromosome"/>
</dbReference>
<protein>
    <recommendedName>
        <fullName evidence="4">SpoOB alpha-helical domain-containing protein</fullName>
    </recommendedName>
</protein>
<keyword evidence="6" id="KW-1185">Reference proteome</keyword>